<protein>
    <recommendedName>
        <fullName evidence="4">Secreted protein</fullName>
    </recommendedName>
</protein>
<accession>A0AAV4BCK5</accession>
<evidence type="ECO:0000256" key="1">
    <source>
        <dbReference type="SAM" id="SignalP"/>
    </source>
</evidence>
<name>A0AAV4BCK5_9GAST</name>
<comment type="caution">
    <text evidence="2">The sequence shown here is derived from an EMBL/GenBank/DDBJ whole genome shotgun (WGS) entry which is preliminary data.</text>
</comment>
<evidence type="ECO:0000313" key="3">
    <source>
        <dbReference type="Proteomes" id="UP000735302"/>
    </source>
</evidence>
<dbReference type="AlphaFoldDB" id="A0AAV4BCK5"/>
<organism evidence="2 3">
    <name type="scientific">Plakobranchus ocellatus</name>
    <dbReference type="NCBI Taxonomy" id="259542"/>
    <lineage>
        <taxon>Eukaryota</taxon>
        <taxon>Metazoa</taxon>
        <taxon>Spiralia</taxon>
        <taxon>Lophotrochozoa</taxon>
        <taxon>Mollusca</taxon>
        <taxon>Gastropoda</taxon>
        <taxon>Heterobranchia</taxon>
        <taxon>Euthyneura</taxon>
        <taxon>Panpulmonata</taxon>
        <taxon>Sacoglossa</taxon>
        <taxon>Placobranchoidea</taxon>
        <taxon>Plakobranchidae</taxon>
        <taxon>Plakobranchus</taxon>
    </lineage>
</organism>
<reference evidence="2 3" key="1">
    <citation type="journal article" date="2021" name="Elife">
        <title>Chloroplast acquisition without the gene transfer in kleptoplastic sea slugs, Plakobranchus ocellatus.</title>
        <authorList>
            <person name="Maeda T."/>
            <person name="Takahashi S."/>
            <person name="Yoshida T."/>
            <person name="Shimamura S."/>
            <person name="Takaki Y."/>
            <person name="Nagai Y."/>
            <person name="Toyoda A."/>
            <person name="Suzuki Y."/>
            <person name="Arimoto A."/>
            <person name="Ishii H."/>
            <person name="Satoh N."/>
            <person name="Nishiyama T."/>
            <person name="Hasebe M."/>
            <person name="Maruyama T."/>
            <person name="Minagawa J."/>
            <person name="Obokata J."/>
            <person name="Shigenobu S."/>
        </authorList>
    </citation>
    <scope>NUCLEOTIDE SEQUENCE [LARGE SCALE GENOMIC DNA]</scope>
</reference>
<keyword evidence="1" id="KW-0732">Signal</keyword>
<evidence type="ECO:0008006" key="4">
    <source>
        <dbReference type="Google" id="ProtNLM"/>
    </source>
</evidence>
<gene>
    <name evidence="2" type="ORF">PoB_004464600</name>
</gene>
<feature type="signal peptide" evidence="1">
    <location>
        <begin position="1"/>
        <end position="22"/>
    </location>
</feature>
<feature type="chain" id="PRO_5043326975" description="Secreted protein" evidence="1">
    <location>
        <begin position="23"/>
        <end position="144"/>
    </location>
</feature>
<keyword evidence="3" id="KW-1185">Reference proteome</keyword>
<dbReference type="EMBL" id="BLXT01004931">
    <property type="protein sequence ID" value="GFO18141.1"/>
    <property type="molecule type" value="Genomic_DNA"/>
</dbReference>
<evidence type="ECO:0000313" key="2">
    <source>
        <dbReference type="EMBL" id="GFO18141.1"/>
    </source>
</evidence>
<sequence>MIIIKAWRHPIMLLAALGYVHSGPGPGRARHGRGSPVREKKSCTDQSLLKITATFPSVHSSPGLAHVFRAVFAPVAQARFSPVVRVKGLNSLSKFCTRVGSRLQPGSVLVYYTCFHGPGQPYEARPCYVRPGPDPLCTKPKGWG</sequence>
<dbReference type="Proteomes" id="UP000735302">
    <property type="component" value="Unassembled WGS sequence"/>
</dbReference>
<proteinExistence type="predicted"/>